<accession>A0ABP5LJ59</accession>
<dbReference type="Pfam" id="PF03372">
    <property type="entry name" value="Exo_endo_phos"/>
    <property type="match status" value="1"/>
</dbReference>
<keyword evidence="4" id="KW-1185">Reference proteome</keyword>
<evidence type="ECO:0000313" key="3">
    <source>
        <dbReference type="EMBL" id="GAA2146040.1"/>
    </source>
</evidence>
<evidence type="ECO:0000256" key="1">
    <source>
        <dbReference type="SAM" id="Phobius"/>
    </source>
</evidence>
<feature type="domain" description="Endonuclease/exonuclease/phosphatase" evidence="2">
    <location>
        <begin position="117"/>
        <end position="346"/>
    </location>
</feature>
<dbReference type="InterPro" id="IPR036691">
    <property type="entry name" value="Endo/exonu/phosph_ase_sf"/>
</dbReference>
<protein>
    <recommendedName>
        <fullName evidence="2">Endonuclease/exonuclease/phosphatase domain-containing protein</fullName>
    </recommendedName>
</protein>
<sequence>MSRHSQRRQRLEPSVIGTVALAVVLLVVSAVFLAWGHVVDPTDGAAADPGGRDLVEAAGTTSAAPADAAAATQAQARVAPQRIVLRGEVFKRVVEKKQRKSKRSGEVSLPTSFRVSTFNVLGASHTTAGGRHARFGAGVDRMRNVVQLLQGTGVSVAGFQEFQPPQYGVFRQAAPGWGVYPGAELGQAAMANSIVWRTDVWELVSKQTIQIPYFGGNPMPMPYVQLRNLQSGRTVWFFNTHNPADAHGPAQQYRNRATALEIDLAQRLGADGSPVVFTGDMNDREPYFCPMTMQTEMHAANGGSTGTPCVMPDGPTNVDWLMGNGAVSFANYHSDYGPLVQRTSDHHFVWADATIPADGSRQR</sequence>
<keyword evidence="1" id="KW-0472">Membrane</keyword>
<dbReference type="Gene3D" id="3.60.10.10">
    <property type="entry name" value="Endonuclease/exonuclease/phosphatase"/>
    <property type="match status" value="1"/>
</dbReference>
<comment type="caution">
    <text evidence="3">The sequence shown here is derived from an EMBL/GenBank/DDBJ whole genome shotgun (WGS) entry which is preliminary data.</text>
</comment>
<dbReference type="RefSeq" id="WP_344151353.1">
    <property type="nucleotide sequence ID" value="NZ_BAAAQR010000005.1"/>
</dbReference>
<reference evidence="4" key="1">
    <citation type="journal article" date="2019" name="Int. J. Syst. Evol. Microbiol.">
        <title>The Global Catalogue of Microorganisms (GCM) 10K type strain sequencing project: providing services to taxonomists for standard genome sequencing and annotation.</title>
        <authorList>
            <consortium name="The Broad Institute Genomics Platform"/>
            <consortium name="The Broad Institute Genome Sequencing Center for Infectious Disease"/>
            <person name="Wu L."/>
            <person name="Ma J."/>
        </authorList>
    </citation>
    <scope>NUCLEOTIDE SEQUENCE [LARGE SCALE GENOMIC DNA]</scope>
    <source>
        <strain evidence="4">JCM 16022</strain>
    </source>
</reference>
<proteinExistence type="predicted"/>
<keyword evidence="1" id="KW-1133">Transmembrane helix</keyword>
<feature type="transmembrane region" description="Helical" evidence="1">
    <location>
        <begin position="12"/>
        <end position="35"/>
    </location>
</feature>
<evidence type="ECO:0000313" key="4">
    <source>
        <dbReference type="Proteomes" id="UP001501771"/>
    </source>
</evidence>
<gene>
    <name evidence="3" type="ORF">GCM10009844_21560</name>
</gene>
<evidence type="ECO:0000259" key="2">
    <source>
        <dbReference type="Pfam" id="PF03372"/>
    </source>
</evidence>
<dbReference type="SUPFAM" id="SSF56219">
    <property type="entry name" value="DNase I-like"/>
    <property type="match status" value="1"/>
</dbReference>
<organism evidence="3 4">
    <name type="scientific">Nocardioides koreensis</name>
    <dbReference type="NCBI Taxonomy" id="433651"/>
    <lineage>
        <taxon>Bacteria</taxon>
        <taxon>Bacillati</taxon>
        <taxon>Actinomycetota</taxon>
        <taxon>Actinomycetes</taxon>
        <taxon>Propionibacteriales</taxon>
        <taxon>Nocardioidaceae</taxon>
        <taxon>Nocardioides</taxon>
    </lineage>
</organism>
<dbReference type="Proteomes" id="UP001501771">
    <property type="component" value="Unassembled WGS sequence"/>
</dbReference>
<dbReference type="InterPro" id="IPR005135">
    <property type="entry name" value="Endo/exonuclease/phosphatase"/>
</dbReference>
<keyword evidence="1" id="KW-0812">Transmembrane</keyword>
<dbReference type="EMBL" id="BAAAQR010000005">
    <property type="protein sequence ID" value="GAA2146040.1"/>
    <property type="molecule type" value="Genomic_DNA"/>
</dbReference>
<name>A0ABP5LJ59_9ACTN</name>